<evidence type="ECO:0000256" key="1">
    <source>
        <dbReference type="SAM" id="MobiDB-lite"/>
    </source>
</evidence>
<comment type="caution">
    <text evidence="2">The sequence shown here is derived from an EMBL/GenBank/DDBJ whole genome shotgun (WGS) entry which is preliminary data.</text>
</comment>
<feature type="region of interest" description="Disordered" evidence="1">
    <location>
        <begin position="82"/>
        <end position="140"/>
    </location>
</feature>
<accession>A0A8S9Y4K8</accession>
<dbReference type="Proteomes" id="UP000466442">
    <property type="component" value="Linkage Group LG1"/>
</dbReference>
<dbReference type="EMBL" id="WIXP02000001">
    <property type="protein sequence ID" value="KAF6216093.1"/>
    <property type="molecule type" value="Genomic_DNA"/>
</dbReference>
<dbReference type="AlphaFoldDB" id="A0A8S9Y4K8"/>
<feature type="compositionally biased region" description="Acidic residues" evidence="1">
    <location>
        <begin position="189"/>
        <end position="202"/>
    </location>
</feature>
<feature type="region of interest" description="Disordered" evidence="1">
    <location>
        <begin position="152"/>
        <end position="202"/>
    </location>
</feature>
<feature type="compositionally biased region" description="Low complexity" evidence="1">
    <location>
        <begin position="173"/>
        <end position="187"/>
    </location>
</feature>
<gene>
    <name evidence="2" type="ORF">GE061_000431</name>
</gene>
<organism evidence="2 3">
    <name type="scientific">Apolygus lucorum</name>
    <name type="common">Small green plant bug</name>
    <name type="synonym">Lygocoris lucorum</name>
    <dbReference type="NCBI Taxonomy" id="248454"/>
    <lineage>
        <taxon>Eukaryota</taxon>
        <taxon>Metazoa</taxon>
        <taxon>Ecdysozoa</taxon>
        <taxon>Arthropoda</taxon>
        <taxon>Hexapoda</taxon>
        <taxon>Insecta</taxon>
        <taxon>Pterygota</taxon>
        <taxon>Neoptera</taxon>
        <taxon>Paraneoptera</taxon>
        <taxon>Hemiptera</taxon>
        <taxon>Heteroptera</taxon>
        <taxon>Panheteroptera</taxon>
        <taxon>Cimicomorpha</taxon>
        <taxon>Miridae</taxon>
        <taxon>Mirini</taxon>
        <taxon>Apolygus</taxon>
    </lineage>
</organism>
<feature type="compositionally biased region" description="Basic and acidic residues" evidence="1">
    <location>
        <begin position="122"/>
        <end position="140"/>
    </location>
</feature>
<protein>
    <submittedName>
        <fullName evidence="2">Uncharacterized protein</fullName>
    </submittedName>
</protein>
<evidence type="ECO:0000313" key="3">
    <source>
        <dbReference type="Proteomes" id="UP000466442"/>
    </source>
</evidence>
<name>A0A8S9Y4K8_APOLU</name>
<evidence type="ECO:0000313" key="2">
    <source>
        <dbReference type="EMBL" id="KAF6216093.1"/>
    </source>
</evidence>
<keyword evidence="3" id="KW-1185">Reference proteome</keyword>
<proteinExistence type="predicted"/>
<reference evidence="2" key="1">
    <citation type="journal article" date="2021" name="Mol. Ecol. Resour.">
        <title>Apolygus lucorum genome provides insights into omnivorousness and mesophyll feeding.</title>
        <authorList>
            <person name="Liu Y."/>
            <person name="Liu H."/>
            <person name="Wang H."/>
            <person name="Huang T."/>
            <person name="Liu B."/>
            <person name="Yang B."/>
            <person name="Yin L."/>
            <person name="Li B."/>
            <person name="Zhang Y."/>
            <person name="Zhang S."/>
            <person name="Jiang F."/>
            <person name="Zhang X."/>
            <person name="Ren Y."/>
            <person name="Wang B."/>
            <person name="Wang S."/>
            <person name="Lu Y."/>
            <person name="Wu K."/>
            <person name="Fan W."/>
            <person name="Wang G."/>
        </authorList>
    </citation>
    <scope>NUCLEOTIDE SEQUENCE</scope>
    <source>
        <strain evidence="2">12Hb</strain>
    </source>
</reference>
<feature type="compositionally biased region" description="Polar residues" evidence="1">
    <location>
        <begin position="98"/>
        <end position="107"/>
    </location>
</feature>
<feature type="compositionally biased region" description="Basic residues" evidence="1">
    <location>
        <begin position="111"/>
        <end position="121"/>
    </location>
</feature>
<sequence length="202" mass="22443">MALSLLHDTTVAGIGEGLGNQIMKEEKTGNDRANQFHMSLLSGGQMLSSFGPLALHGPLLRAAPLLQWSAEQMALSRTVNNNNNQRAKNGEEEPVSPPLNSGKNTAANRERQRRHHLVHHKCQQEEEQRKSSRKPKEVRRVIREPMSALLSLPTILPEQTEPEDLSMSTGIKNNNYKNNNNNSSASSEGEPDELSDSWEDMS</sequence>